<evidence type="ECO:0000313" key="1">
    <source>
        <dbReference type="EMBL" id="ERN00736.1"/>
    </source>
</evidence>
<dbReference type="Gramene" id="ERN00736">
    <property type="protein sequence ID" value="ERN00736"/>
    <property type="gene ID" value="AMTR_s00106p00113020"/>
</dbReference>
<accession>W1NZL2</accession>
<dbReference type="AlphaFoldDB" id="W1NZL2"/>
<dbReference type="HOGENOM" id="CLU_2592975_0_0_1"/>
<sequence>MWLLWQSANPALLGSSHPPPCPNRTAAPRGVCSAITATAYTATDSIAAAAVHANVVPPSHVPAVSDVLQGPALLSTAQYQ</sequence>
<dbReference type="Proteomes" id="UP000017836">
    <property type="component" value="Unassembled WGS sequence"/>
</dbReference>
<organism evidence="1 2">
    <name type="scientific">Amborella trichopoda</name>
    <dbReference type="NCBI Taxonomy" id="13333"/>
    <lineage>
        <taxon>Eukaryota</taxon>
        <taxon>Viridiplantae</taxon>
        <taxon>Streptophyta</taxon>
        <taxon>Embryophyta</taxon>
        <taxon>Tracheophyta</taxon>
        <taxon>Spermatophyta</taxon>
        <taxon>Magnoliopsida</taxon>
        <taxon>Amborellales</taxon>
        <taxon>Amborellaceae</taxon>
        <taxon>Amborella</taxon>
    </lineage>
</organism>
<gene>
    <name evidence="1" type="ORF">AMTR_s00106p00113020</name>
</gene>
<evidence type="ECO:0000313" key="2">
    <source>
        <dbReference type="Proteomes" id="UP000017836"/>
    </source>
</evidence>
<name>W1NZL2_AMBTC</name>
<proteinExistence type="predicted"/>
<keyword evidence="2" id="KW-1185">Reference proteome</keyword>
<dbReference type="EMBL" id="KI394815">
    <property type="protein sequence ID" value="ERN00736.1"/>
    <property type="molecule type" value="Genomic_DNA"/>
</dbReference>
<protein>
    <submittedName>
        <fullName evidence="1">Uncharacterized protein</fullName>
    </submittedName>
</protein>
<reference evidence="2" key="1">
    <citation type="journal article" date="2013" name="Science">
        <title>The Amborella genome and the evolution of flowering plants.</title>
        <authorList>
            <consortium name="Amborella Genome Project"/>
        </authorList>
    </citation>
    <scope>NUCLEOTIDE SEQUENCE [LARGE SCALE GENOMIC DNA]</scope>
</reference>